<dbReference type="InterPro" id="IPR050706">
    <property type="entry name" value="Cyclic-di-GMP_PDE-like"/>
</dbReference>
<comment type="caution">
    <text evidence="8">The sequence shown here is derived from an EMBL/GenBank/DDBJ whole genome shotgun (WGS) entry which is preliminary data.</text>
</comment>
<feature type="transmembrane region" description="Helical" evidence="6">
    <location>
        <begin position="237"/>
        <end position="254"/>
    </location>
</feature>
<dbReference type="PROSITE" id="PS50883">
    <property type="entry name" value="EAL"/>
    <property type="match status" value="1"/>
</dbReference>
<feature type="transmembrane region" description="Helical" evidence="6">
    <location>
        <begin position="213"/>
        <end position="231"/>
    </location>
</feature>
<protein>
    <submittedName>
        <fullName evidence="8">Sensor domain-containing phosphodiesterase</fullName>
    </submittedName>
</protein>
<evidence type="ECO:0000313" key="9">
    <source>
        <dbReference type="Proteomes" id="UP000275331"/>
    </source>
</evidence>
<dbReference type="PANTHER" id="PTHR33121">
    <property type="entry name" value="CYCLIC DI-GMP PHOSPHODIESTERASE PDEF"/>
    <property type="match status" value="1"/>
</dbReference>
<keyword evidence="3 6" id="KW-0812">Transmembrane</keyword>
<sequence>MLNRINIKRFFVALVLCFLLVPIARYISPKAVIDGQALYLAYLPLSVMVAMLLLFGRHAIAPLIIVLAISYSHRYHINVLQLSAFLFCLLGPFLLGGAICQAFLGRRWRYNLTGKGVGHRILWMGFAAPLISKMLRYVLGRYMTFPAAVEPFFGHSSTMFNIVDAQNTVAAALVFSGMFYYPLRMLLSLAFARAFFRRCIVPAFSRRRRIFTFCWLVMVVALLVICCGPYETDWISGYLVPIVFVLFTIGVFKIGPRLISILWSISAWMLLSWNESFLYGNSAYSLAFVLSVFIAFTVSVLFMTVIFQRNERMKRQYFTLSQTDPLTRMPNLRALEKVIERERSGALCCLRLNNMDFLSRHYGLMMRVHVKQLISNILKPWLQQGEMVFQLPGSDLLIFLKGPEPEARLRHMVDLLGSKRIPWNSVQMDIDYGATWSIINYHEDELYRVISQLSYLAEQVTVDEPVLPLNQNSKVTISGETTERITLLRQVKQVLEEETIELYAQPIVDAQGRGYHEILARMRCDDIFLTPDKFIPVVAHFNLSVRFDMQVMKALLKYLRLHPVNGQCPRFSVNLMPLTLMQKGAARQIITLFEEYDVPVSWVIIEVTEEQAFSDSETTTQNITLLRESGFRIAIDDFGTGYANFERLKRLQADIIKIDGCFIQDILTDSLDNMIVKSICELAKAKSFSVVAEYVETEAQRELLLELGVNYLQGYLTGRPVPLSTLS</sequence>
<organism evidence="8 9">
    <name type="scientific">Atlantibacter subterraneus</name>
    <dbReference type="NCBI Taxonomy" id="255519"/>
    <lineage>
        <taxon>Bacteria</taxon>
        <taxon>Pseudomonadati</taxon>
        <taxon>Pseudomonadota</taxon>
        <taxon>Gammaproteobacteria</taxon>
        <taxon>Enterobacterales</taxon>
        <taxon>Enterobacteriaceae</taxon>
        <taxon>Atlantibacter</taxon>
    </lineage>
</organism>
<evidence type="ECO:0000256" key="4">
    <source>
        <dbReference type="ARBA" id="ARBA00022989"/>
    </source>
</evidence>
<accession>A0A427V809</accession>
<dbReference type="InterPro" id="IPR000160">
    <property type="entry name" value="GGDEF_dom"/>
</dbReference>
<dbReference type="InterPro" id="IPR029787">
    <property type="entry name" value="Nucleotide_cyclase"/>
</dbReference>
<dbReference type="OrthoDB" id="5900110at2"/>
<feature type="transmembrane region" description="Helical" evidence="6">
    <location>
        <begin position="82"/>
        <end position="104"/>
    </location>
</feature>
<dbReference type="RefSeq" id="WP_125291466.1">
    <property type="nucleotide sequence ID" value="NZ_JAPTZM010000003.1"/>
</dbReference>
<evidence type="ECO:0000259" key="7">
    <source>
        <dbReference type="PROSITE" id="PS50883"/>
    </source>
</evidence>
<dbReference type="InterPro" id="IPR007895">
    <property type="entry name" value="MASE1"/>
</dbReference>
<dbReference type="PANTHER" id="PTHR33121:SF74">
    <property type="entry name" value="CYCLIC DI-GMP PHOSPHODIESTERASE PDEA-RELATED"/>
    <property type="match status" value="1"/>
</dbReference>
<evidence type="ECO:0000313" key="8">
    <source>
        <dbReference type="EMBL" id="RSE28715.1"/>
    </source>
</evidence>
<proteinExistence type="predicted"/>
<dbReference type="SUPFAM" id="SSF55073">
    <property type="entry name" value="Nucleotide cyclase"/>
    <property type="match status" value="1"/>
</dbReference>
<dbReference type="CDD" id="cd01948">
    <property type="entry name" value="EAL"/>
    <property type="match status" value="1"/>
</dbReference>
<dbReference type="SMART" id="SM00267">
    <property type="entry name" value="GGDEF"/>
    <property type="match status" value="1"/>
</dbReference>
<dbReference type="Proteomes" id="UP000275331">
    <property type="component" value="Unassembled WGS sequence"/>
</dbReference>
<dbReference type="SMART" id="SM00052">
    <property type="entry name" value="EAL"/>
    <property type="match status" value="1"/>
</dbReference>
<dbReference type="InterPro" id="IPR035919">
    <property type="entry name" value="EAL_sf"/>
</dbReference>
<dbReference type="InterPro" id="IPR001633">
    <property type="entry name" value="EAL_dom"/>
</dbReference>
<comment type="subcellular location">
    <subcellularLocation>
        <location evidence="1">Cell membrane</location>
        <topology evidence="1">Multi-pass membrane protein</topology>
    </subcellularLocation>
</comment>
<dbReference type="GO" id="GO:0005886">
    <property type="term" value="C:plasma membrane"/>
    <property type="evidence" value="ECO:0007669"/>
    <property type="project" value="UniProtKB-SubCell"/>
</dbReference>
<feature type="transmembrane region" description="Helical" evidence="6">
    <location>
        <begin position="39"/>
        <end position="70"/>
    </location>
</feature>
<reference evidence="8 9" key="1">
    <citation type="submission" date="2018-10" db="EMBL/GenBank/DDBJ databases">
        <title>Transmission dynamics of multidrug resistant bacteria on intensive care unit surfaces.</title>
        <authorList>
            <person name="D'Souza A.W."/>
            <person name="Potter R.F."/>
            <person name="Wallace M."/>
            <person name="Shupe A."/>
            <person name="Patel S."/>
            <person name="Sun S."/>
            <person name="Gul D."/>
            <person name="Kwon J.H."/>
            <person name="Andleeb S."/>
            <person name="Burnham C.-A.D."/>
            <person name="Dantas G."/>
        </authorList>
    </citation>
    <scope>NUCLEOTIDE SEQUENCE [LARGE SCALE GENOMIC DNA]</scope>
    <source>
        <strain evidence="8 9">AS_373</strain>
    </source>
</reference>
<dbReference type="Gene3D" id="3.30.70.270">
    <property type="match status" value="1"/>
</dbReference>
<evidence type="ECO:0000256" key="5">
    <source>
        <dbReference type="ARBA" id="ARBA00023136"/>
    </source>
</evidence>
<evidence type="ECO:0000256" key="2">
    <source>
        <dbReference type="ARBA" id="ARBA00022475"/>
    </source>
</evidence>
<feature type="domain" description="EAL" evidence="7">
    <location>
        <begin position="484"/>
        <end position="727"/>
    </location>
</feature>
<evidence type="ECO:0000256" key="3">
    <source>
        <dbReference type="ARBA" id="ARBA00022692"/>
    </source>
</evidence>
<evidence type="ECO:0000256" key="6">
    <source>
        <dbReference type="SAM" id="Phobius"/>
    </source>
</evidence>
<keyword evidence="5 6" id="KW-0472">Membrane</keyword>
<dbReference type="AlphaFoldDB" id="A0A427V809"/>
<dbReference type="GO" id="GO:0071111">
    <property type="term" value="F:cyclic-guanylate-specific phosphodiesterase activity"/>
    <property type="evidence" value="ECO:0007669"/>
    <property type="project" value="InterPro"/>
</dbReference>
<dbReference type="Pfam" id="PF00563">
    <property type="entry name" value="EAL"/>
    <property type="match status" value="1"/>
</dbReference>
<feature type="transmembrane region" description="Helical" evidence="6">
    <location>
        <begin position="169"/>
        <end position="192"/>
    </location>
</feature>
<dbReference type="InterPro" id="IPR043128">
    <property type="entry name" value="Rev_trsase/Diguanyl_cyclase"/>
</dbReference>
<feature type="transmembrane region" description="Helical" evidence="6">
    <location>
        <begin position="286"/>
        <end position="307"/>
    </location>
</feature>
<dbReference type="EMBL" id="RHXB01000002">
    <property type="protein sequence ID" value="RSE28715.1"/>
    <property type="molecule type" value="Genomic_DNA"/>
</dbReference>
<gene>
    <name evidence="8" type="ORF">EGT71_04860</name>
</gene>
<keyword evidence="2" id="KW-1003">Cell membrane</keyword>
<dbReference type="Gene3D" id="3.20.20.450">
    <property type="entry name" value="EAL domain"/>
    <property type="match status" value="1"/>
</dbReference>
<dbReference type="SUPFAM" id="SSF141868">
    <property type="entry name" value="EAL domain-like"/>
    <property type="match status" value="1"/>
</dbReference>
<name>A0A427V809_9ENTR</name>
<evidence type="ECO:0000256" key="1">
    <source>
        <dbReference type="ARBA" id="ARBA00004651"/>
    </source>
</evidence>
<keyword evidence="4 6" id="KW-1133">Transmembrane helix</keyword>
<dbReference type="Pfam" id="PF05231">
    <property type="entry name" value="MASE1"/>
    <property type="match status" value="1"/>
</dbReference>